<name>A0A250IY43_9BACT</name>
<evidence type="ECO:0000313" key="2">
    <source>
        <dbReference type="Proteomes" id="UP000217257"/>
    </source>
</evidence>
<dbReference type="EMBL" id="CP022098">
    <property type="protein sequence ID" value="ATB36152.1"/>
    <property type="molecule type" value="Genomic_DNA"/>
</dbReference>
<dbReference type="AlphaFoldDB" id="A0A250IY43"/>
<protein>
    <submittedName>
        <fullName evidence="1">Aldehyde-activating protein</fullName>
    </submittedName>
</protein>
<dbReference type="KEGG" id="cfus:CYFUS_001566"/>
<dbReference type="Proteomes" id="UP000217257">
    <property type="component" value="Chromosome"/>
</dbReference>
<evidence type="ECO:0000313" key="1">
    <source>
        <dbReference type="EMBL" id="ATB36152.1"/>
    </source>
</evidence>
<reference evidence="1 2" key="1">
    <citation type="submission" date="2017-06" db="EMBL/GenBank/DDBJ databases">
        <title>Sequencing and comparative analysis of myxobacterial genomes.</title>
        <authorList>
            <person name="Rupp O."/>
            <person name="Goesmann A."/>
            <person name="Sogaard-Andersen L."/>
        </authorList>
    </citation>
    <scope>NUCLEOTIDE SEQUENCE [LARGE SCALE GENOMIC DNA]</scope>
    <source>
        <strain evidence="1 2">DSM 52655</strain>
    </source>
</reference>
<proteinExistence type="predicted"/>
<sequence length="61" mass="6332">MNVESPAGVSHGGAYPSVNANCLDGADLSGVQVTYLDGLHDTWARLVVAPYVSPFSAKVRA</sequence>
<accession>A0A250IY43</accession>
<organism evidence="1 2">
    <name type="scientific">Cystobacter fuscus</name>
    <dbReference type="NCBI Taxonomy" id="43"/>
    <lineage>
        <taxon>Bacteria</taxon>
        <taxon>Pseudomonadati</taxon>
        <taxon>Myxococcota</taxon>
        <taxon>Myxococcia</taxon>
        <taxon>Myxococcales</taxon>
        <taxon>Cystobacterineae</taxon>
        <taxon>Archangiaceae</taxon>
        <taxon>Cystobacter</taxon>
    </lineage>
</organism>
<gene>
    <name evidence="1" type="ORF">CYFUS_001566</name>
</gene>